<reference evidence="1 2" key="1">
    <citation type="submission" date="2022-05" db="EMBL/GenBank/DDBJ databases">
        <authorList>
            <consortium name="Genoscope - CEA"/>
            <person name="William W."/>
        </authorList>
    </citation>
    <scope>NUCLEOTIDE SEQUENCE [LARGE SCALE GENOMIC DNA]</scope>
</reference>
<dbReference type="AlphaFoldDB" id="A0AAU9WNX8"/>
<evidence type="ECO:0000313" key="1">
    <source>
        <dbReference type="EMBL" id="CAH3120094.1"/>
    </source>
</evidence>
<dbReference type="Proteomes" id="UP001159428">
    <property type="component" value="Unassembled WGS sequence"/>
</dbReference>
<gene>
    <name evidence="1" type="ORF">PMEA_00008083</name>
</gene>
<dbReference type="EMBL" id="CALNXJ010000017">
    <property type="protein sequence ID" value="CAH3120094.1"/>
    <property type="molecule type" value="Genomic_DNA"/>
</dbReference>
<organism evidence="1 2">
    <name type="scientific">Pocillopora meandrina</name>
    <dbReference type="NCBI Taxonomy" id="46732"/>
    <lineage>
        <taxon>Eukaryota</taxon>
        <taxon>Metazoa</taxon>
        <taxon>Cnidaria</taxon>
        <taxon>Anthozoa</taxon>
        <taxon>Hexacorallia</taxon>
        <taxon>Scleractinia</taxon>
        <taxon>Astrocoeniina</taxon>
        <taxon>Pocilloporidae</taxon>
        <taxon>Pocillopora</taxon>
    </lineage>
</organism>
<evidence type="ECO:0000313" key="2">
    <source>
        <dbReference type="Proteomes" id="UP001159428"/>
    </source>
</evidence>
<comment type="caution">
    <text evidence="1">The sequence shown here is derived from an EMBL/GenBank/DDBJ whole genome shotgun (WGS) entry which is preliminary data.</text>
</comment>
<name>A0AAU9WNX8_9CNID</name>
<sequence>MSASLDIDKIDDIVEMANTMATLKIPSKGLKTLDQMKAKVKETLHSSEKKSSWTAKEAFSVLTEAKKEDEKKRATLLNFYEHTDVCLQSMDEKVHALLEQNIGNLKEKIASHKQNLLKKEYIVLVAGLL</sequence>
<accession>A0AAU9WNX8</accession>
<keyword evidence="2" id="KW-1185">Reference proteome</keyword>
<protein>
    <submittedName>
        <fullName evidence="1">Uncharacterized protein</fullName>
    </submittedName>
</protein>
<proteinExistence type="predicted"/>